<keyword evidence="4" id="KW-1185">Reference proteome</keyword>
<sequence length="404" mass="44790">MEKSQCSSPLSPDELARLAPAAFTTLPVRINRHDQQARKSSFQFVKAWIDASQQSPLSKQSTINWENLSSSSPIGHLASLVHPECRPELLVFMAKVFDYAQIHHEIVQPGNESIAKPILTPESNPQSQAPSEPEAADTLAAMLSPNPAYKRIQLSLASELMEVYEDSLQAALDSASVVVKAIWLNQQDACEPTMFDLYFLSQQTKGKALETTLLLEVDPRPTSAELACAEDVLAPLRVAQTLALEYFSYVEVVEEQNVGTTSSLSSSLPTKGVPLLMAEHGISKEEALAILQRKIVAAEEEHSDKFKTFSENTTVPDNVRRYVEMIRLATGGLHVWASCTPRYQRNATRTENAKRAGLIGTNYEQLSWIRRRSGSGFVLGFWILIAVLVFLAQGAFSSSYRFRF</sequence>
<proteinExistence type="predicted"/>
<name>A0ABR4K4A9_9EURO</name>
<feature type="compositionally biased region" description="Polar residues" evidence="1">
    <location>
        <begin position="121"/>
        <end position="130"/>
    </location>
</feature>
<feature type="region of interest" description="Disordered" evidence="1">
    <location>
        <begin position="115"/>
        <end position="136"/>
    </location>
</feature>
<evidence type="ECO:0000313" key="3">
    <source>
        <dbReference type="EMBL" id="KAL2846057.1"/>
    </source>
</evidence>
<dbReference type="SUPFAM" id="SSF48576">
    <property type="entry name" value="Terpenoid synthases"/>
    <property type="match status" value="1"/>
</dbReference>
<dbReference type="InterPro" id="IPR008949">
    <property type="entry name" value="Isoprenoid_synthase_dom_sf"/>
</dbReference>
<accession>A0ABR4K4A9</accession>
<dbReference type="Proteomes" id="UP001610444">
    <property type="component" value="Unassembled WGS sequence"/>
</dbReference>
<organism evidence="3 4">
    <name type="scientific">Aspergillus pseudodeflectus</name>
    <dbReference type="NCBI Taxonomy" id="176178"/>
    <lineage>
        <taxon>Eukaryota</taxon>
        <taxon>Fungi</taxon>
        <taxon>Dikarya</taxon>
        <taxon>Ascomycota</taxon>
        <taxon>Pezizomycotina</taxon>
        <taxon>Eurotiomycetes</taxon>
        <taxon>Eurotiomycetidae</taxon>
        <taxon>Eurotiales</taxon>
        <taxon>Aspergillaceae</taxon>
        <taxon>Aspergillus</taxon>
        <taxon>Aspergillus subgen. Nidulantes</taxon>
    </lineage>
</organism>
<evidence type="ECO:0000256" key="1">
    <source>
        <dbReference type="SAM" id="MobiDB-lite"/>
    </source>
</evidence>
<evidence type="ECO:0000256" key="2">
    <source>
        <dbReference type="SAM" id="Phobius"/>
    </source>
</evidence>
<reference evidence="3 4" key="1">
    <citation type="submission" date="2024-07" db="EMBL/GenBank/DDBJ databases">
        <title>Section-level genome sequencing and comparative genomics of Aspergillus sections Usti and Cavernicolus.</title>
        <authorList>
            <consortium name="Lawrence Berkeley National Laboratory"/>
            <person name="Nybo J.L."/>
            <person name="Vesth T.C."/>
            <person name="Theobald S."/>
            <person name="Frisvad J.C."/>
            <person name="Larsen T.O."/>
            <person name="Kjaerboelling I."/>
            <person name="Rothschild-Mancinelli K."/>
            <person name="Lyhne E.K."/>
            <person name="Kogle M.E."/>
            <person name="Barry K."/>
            <person name="Clum A."/>
            <person name="Na H."/>
            <person name="Ledsgaard L."/>
            <person name="Lin J."/>
            <person name="Lipzen A."/>
            <person name="Kuo A."/>
            <person name="Riley R."/>
            <person name="Mondo S."/>
            <person name="LaButti K."/>
            <person name="Haridas S."/>
            <person name="Pangalinan J."/>
            <person name="Salamov A.A."/>
            <person name="Simmons B.A."/>
            <person name="Magnuson J.K."/>
            <person name="Chen J."/>
            <person name="Drula E."/>
            <person name="Henrissat B."/>
            <person name="Wiebenga A."/>
            <person name="Lubbers R.J."/>
            <person name="Gomes A.C."/>
            <person name="Macurrencykelacurrency M.R."/>
            <person name="Stajich J."/>
            <person name="Grigoriev I.V."/>
            <person name="Mortensen U.H."/>
            <person name="De vries R.P."/>
            <person name="Baker S.E."/>
            <person name="Andersen M.R."/>
        </authorList>
    </citation>
    <scope>NUCLEOTIDE SEQUENCE [LARGE SCALE GENOMIC DNA]</scope>
    <source>
        <strain evidence="3 4">CBS 756.74</strain>
    </source>
</reference>
<dbReference type="GeneID" id="98156005"/>
<dbReference type="Gene3D" id="1.10.600.10">
    <property type="entry name" value="Farnesyl Diphosphate Synthase"/>
    <property type="match status" value="1"/>
</dbReference>
<dbReference type="EMBL" id="JBFXLR010000034">
    <property type="protein sequence ID" value="KAL2846057.1"/>
    <property type="molecule type" value="Genomic_DNA"/>
</dbReference>
<comment type="caution">
    <text evidence="3">The sequence shown here is derived from an EMBL/GenBank/DDBJ whole genome shotgun (WGS) entry which is preliminary data.</text>
</comment>
<dbReference type="RefSeq" id="XP_070896987.1">
    <property type="nucleotide sequence ID" value="XM_071040841.1"/>
</dbReference>
<keyword evidence="2" id="KW-0812">Transmembrane</keyword>
<keyword evidence="2" id="KW-0472">Membrane</keyword>
<protein>
    <submittedName>
        <fullName evidence="3">Uncharacterized protein</fullName>
    </submittedName>
</protein>
<evidence type="ECO:0000313" key="4">
    <source>
        <dbReference type="Proteomes" id="UP001610444"/>
    </source>
</evidence>
<gene>
    <name evidence="3" type="ORF">BJX68DRAFT_241465</name>
</gene>
<keyword evidence="2" id="KW-1133">Transmembrane helix</keyword>
<feature type="transmembrane region" description="Helical" evidence="2">
    <location>
        <begin position="376"/>
        <end position="396"/>
    </location>
</feature>